<evidence type="ECO:0000313" key="2">
    <source>
        <dbReference type="EMBL" id="EPY15995.1"/>
    </source>
</evidence>
<keyword evidence="1" id="KW-0472">Membrane</keyword>
<accession>S9UZN2</accession>
<keyword evidence="3" id="KW-1185">Reference proteome</keyword>
<reference evidence="2 3" key="1">
    <citation type="journal article" date="2013" name="PLoS ONE">
        <title>Predicting the Proteins of Angomonas deanei, Strigomonas culicis and Their Respective Endosymbionts Reveals New Aspects of the Trypanosomatidae Family.</title>
        <authorList>
            <person name="Motta M.C."/>
            <person name="Martins A.C."/>
            <person name="de Souza S.S."/>
            <person name="Catta-Preta C.M."/>
            <person name="Silva R."/>
            <person name="Klein C.C."/>
            <person name="de Almeida L.G."/>
            <person name="de Lima Cunha O."/>
            <person name="Ciapina L.P."/>
            <person name="Brocchi M."/>
            <person name="Colabardini A.C."/>
            <person name="de Araujo Lima B."/>
            <person name="Machado C.R."/>
            <person name="de Almeida Soares C.M."/>
            <person name="Probst C.M."/>
            <person name="de Menezes C.B."/>
            <person name="Thompson C.E."/>
            <person name="Bartholomeu D.C."/>
            <person name="Gradia D.F."/>
            <person name="Pavoni D.P."/>
            <person name="Grisard E.C."/>
            <person name="Fantinatti-Garboggini F."/>
            <person name="Marchini F.K."/>
            <person name="Rodrigues-Luiz G.F."/>
            <person name="Wagner G."/>
            <person name="Goldman G.H."/>
            <person name="Fietto J.L."/>
            <person name="Elias M.C."/>
            <person name="Goldman M.H."/>
            <person name="Sagot M.F."/>
            <person name="Pereira M."/>
            <person name="Stoco P.H."/>
            <person name="de Mendonca-Neto R.P."/>
            <person name="Teixeira S.M."/>
            <person name="Maciel T.E."/>
            <person name="de Oliveira Mendes T.A."/>
            <person name="Urmenyi T.P."/>
            <person name="de Souza W."/>
            <person name="Schenkman S."/>
            <person name="de Vasconcelos A.T."/>
        </authorList>
    </citation>
    <scope>NUCLEOTIDE SEQUENCE [LARGE SCALE GENOMIC DNA]</scope>
</reference>
<evidence type="ECO:0000313" key="3">
    <source>
        <dbReference type="Proteomes" id="UP000015354"/>
    </source>
</evidence>
<sequence>MPNNTNSTFQTESYTRTTYTVSRSLLQRGWWVGFLLLFLALLMVCLCLHLVIRVHFREREQQQRRRALDDKAASQRG</sequence>
<proteinExistence type="predicted"/>
<organism evidence="2 3">
    <name type="scientific">Strigomonas culicis</name>
    <dbReference type="NCBI Taxonomy" id="28005"/>
    <lineage>
        <taxon>Eukaryota</taxon>
        <taxon>Discoba</taxon>
        <taxon>Euglenozoa</taxon>
        <taxon>Kinetoplastea</taxon>
        <taxon>Metakinetoplastina</taxon>
        <taxon>Trypanosomatida</taxon>
        <taxon>Trypanosomatidae</taxon>
        <taxon>Strigomonadinae</taxon>
        <taxon>Strigomonas</taxon>
    </lineage>
</organism>
<keyword evidence="1" id="KW-0812">Transmembrane</keyword>
<dbReference type="Proteomes" id="UP000015354">
    <property type="component" value="Unassembled WGS sequence"/>
</dbReference>
<evidence type="ECO:0000256" key="1">
    <source>
        <dbReference type="SAM" id="Phobius"/>
    </source>
</evidence>
<feature type="transmembrane region" description="Helical" evidence="1">
    <location>
        <begin position="30"/>
        <end position="56"/>
    </location>
</feature>
<dbReference type="AlphaFoldDB" id="S9UZN2"/>
<dbReference type="EMBL" id="ATMH01011604">
    <property type="protein sequence ID" value="EPY15995.1"/>
    <property type="molecule type" value="Genomic_DNA"/>
</dbReference>
<keyword evidence="1" id="KW-1133">Transmembrane helix</keyword>
<comment type="caution">
    <text evidence="2">The sequence shown here is derived from an EMBL/GenBank/DDBJ whole genome shotgun (WGS) entry which is preliminary data.</text>
</comment>
<gene>
    <name evidence="2" type="ORF">STCU_11623</name>
</gene>
<name>S9UZN2_9TRYP</name>
<protein>
    <submittedName>
        <fullName evidence="2">Uncharacterized protein</fullName>
    </submittedName>
</protein>